<dbReference type="Proteomes" id="UP000318370">
    <property type="component" value="Unassembled WGS sequence"/>
</dbReference>
<dbReference type="RefSeq" id="WP_142464257.1">
    <property type="nucleotide sequence ID" value="NZ_CABGHF010000066.1"/>
</dbReference>
<protein>
    <recommendedName>
        <fullName evidence="1">Peptidase M60 domain-containing protein</fullName>
    </recommendedName>
</protein>
<accession>A0A564NTF7</accession>
<dbReference type="EMBL" id="CABGHF010000066">
    <property type="protein sequence ID" value="VUT09586.1"/>
    <property type="molecule type" value="Genomic_DNA"/>
</dbReference>
<dbReference type="Gene3D" id="1.10.390.30">
    <property type="entry name" value="Peptidase M60, enhancin-like domain 3"/>
    <property type="match status" value="1"/>
</dbReference>
<organism evidence="2 3">
    <name type="scientific">Klebsiella spallanzanii</name>
    <dbReference type="NCBI Taxonomy" id="2587528"/>
    <lineage>
        <taxon>Bacteria</taxon>
        <taxon>Pseudomonadati</taxon>
        <taxon>Pseudomonadota</taxon>
        <taxon>Gammaproteobacteria</taxon>
        <taxon>Enterobacterales</taxon>
        <taxon>Enterobacteriaceae</taxon>
        <taxon>Klebsiella/Raoultella group</taxon>
        <taxon>Klebsiella</taxon>
    </lineage>
</organism>
<feature type="domain" description="Peptidase M60" evidence="1">
    <location>
        <begin position="29"/>
        <end position="330"/>
    </location>
</feature>
<sequence>MTQEIEQTCYSLQSAPWLDNAGFEKGRKHDRQALGFILPANTQLQIRQPDISNGKATLRLLCNDTEVEKSITLSSSWQTVSTTVDSVPFIDTLFTGQPGEFKIVYQQPASTAPLPFWKKDQSEDTFFLTWEKNASPFALVDLDVINLLLPYADRDNAMKAGLSALHSYYTNVITHYNEWAGLSDNPDSPLDKNIANRYFIRADKHGVGAAYYLPTWCAQNASTVGEGWLDNVATQWVILHEIGHGYQGKFMQDADIPVNEVWNNIYASFYQQHTLSQDNHLYTDGWLYNYGQQSTLEQQLINHIKNREPLSSWGLRPRLQFLMLMLLKAGSKSFSTFNQNYRKLANSENFQPSDYHLADMLANAIATSAGYDVTPFINLCGVTTEATTREQIAAQAAKPLWPLYDLLPQSEWESARQQLGLDSSVWLVDNGELAQLNKKGNLSLTLAIDRPEQIYGRTLTIKDNCGTRYSMVVNDNTLTLSDVPIGIYHIDLPKGRSQKYLPDTHYITIREGLNAITVNYVPQEDTAGRNAVFNFLGLSDNLFARLSVDYENSQLIMNVTNATPHSYFANQLYASVTVLSASGEKVFEQKMNGTNCTTGKVVIPFSPHYHLYIYHAEPGRLKASPGYLTLVAKEKYQLLRIDDNGLYNFMLNNNPAEDLQAIFQHNAQRIRDLALSSDQDNAASKNDLWLMLPHIEEPARSALSKEYADALPTDNSAPGELTGKSVTLHLKGQGNNEFCQIVIDNQQQTMTIATRSGYPHAYYTSTMYANITVKSQNDVVLYNRSYIGATNNSASSETIALQENMIIDIFHDEPFRSSASNDTSNGAVTLKKYNSWRVVKEGLEEYTLTPTEPEEDTAETEEETQDVAALYGDQFTWQLLGDNDIRFARMEMDIGNGKLTFTAVPGVPHKDFSITYATVNVYNTRGTVVYRQSIKGSSELGDYIDTAILDEGYTIEVFHAEAGERSVIINPLNGKSWQQPNTVTWQVTARGLQRL</sequence>
<dbReference type="InterPro" id="IPR004954">
    <property type="entry name" value="Mucin-bd"/>
</dbReference>
<gene>
    <name evidence="2" type="ORF">SB6408_02799</name>
</gene>
<dbReference type="PROSITE" id="PS51723">
    <property type="entry name" value="PEPTIDASE_M60"/>
    <property type="match status" value="1"/>
</dbReference>
<dbReference type="Gene3D" id="3.40.390.80">
    <property type="entry name" value="Peptidase M60, enhancin-like domain 2"/>
    <property type="match status" value="1"/>
</dbReference>
<dbReference type="Pfam" id="PF03272">
    <property type="entry name" value="Mucin_bdg"/>
    <property type="match status" value="3"/>
</dbReference>
<name>A0A564NTF7_9ENTR</name>
<evidence type="ECO:0000259" key="1">
    <source>
        <dbReference type="PROSITE" id="PS51723"/>
    </source>
</evidence>
<evidence type="ECO:0000313" key="2">
    <source>
        <dbReference type="EMBL" id="VUT09586.1"/>
    </source>
</evidence>
<reference evidence="2 3" key="1">
    <citation type="submission" date="2019-07" db="EMBL/GenBank/DDBJ databases">
        <authorList>
            <person name="Brisse S."/>
            <person name="Rodrigues C."/>
            <person name="Thorpe H."/>
        </authorList>
    </citation>
    <scope>NUCLEOTIDE SEQUENCE [LARGE SCALE GENOMIC DNA]</scope>
    <source>
        <strain evidence="2">SB6408</strain>
    </source>
</reference>
<evidence type="ECO:0000313" key="3">
    <source>
        <dbReference type="Proteomes" id="UP000318370"/>
    </source>
</evidence>
<proteinExistence type="predicted"/>
<dbReference type="SMART" id="SM01276">
    <property type="entry name" value="M60-like"/>
    <property type="match status" value="1"/>
</dbReference>
<dbReference type="AlphaFoldDB" id="A0A564NTF7"/>
<dbReference type="InterPro" id="IPR042279">
    <property type="entry name" value="Pep_M60_3"/>
</dbReference>
<dbReference type="InterPro" id="IPR031161">
    <property type="entry name" value="Peptidase_M60_dom"/>
</dbReference>
<dbReference type="Pfam" id="PF13402">
    <property type="entry name" value="Peptidase_M60"/>
    <property type="match status" value="1"/>
</dbReference>